<keyword evidence="1" id="KW-1133">Transmembrane helix</keyword>
<accession>A0AAW8NCV7</accession>
<dbReference type="EMBL" id="JAVDWN010000005">
    <property type="protein sequence ID" value="MDR7163868.1"/>
    <property type="molecule type" value="Genomic_DNA"/>
</dbReference>
<protein>
    <recommendedName>
        <fullName evidence="4">Sporulation protein YtfJ</fullName>
    </recommendedName>
</protein>
<name>A0AAW8NCV7_PSEOX</name>
<evidence type="ECO:0008006" key="4">
    <source>
        <dbReference type="Google" id="ProtNLM"/>
    </source>
</evidence>
<dbReference type="RefSeq" id="WP_251424239.1">
    <property type="nucleotide sequence ID" value="NZ_JAVDTN010000007.1"/>
</dbReference>
<evidence type="ECO:0000313" key="2">
    <source>
        <dbReference type="EMBL" id="MDR7163868.1"/>
    </source>
</evidence>
<sequence length="108" mass="10601">MADAFPTLIEAFKNVSVSRAYGSPVQLGGEEVIPVALVSFGFGGGGEAGPDGASGGGGGGMVLPLGVYRNVGGQVSFRPNTVVALVCLVPVISAVGAAVRKAIRASKA</sequence>
<comment type="caution">
    <text evidence="2">The sequence shown here is derived from an EMBL/GenBank/DDBJ whole genome shotgun (WGS) entry which is preliminary data.</text>
</comment>
<dbReference type="AlphaFoldDB" id="A0AAW8NCV7"/>
<proteinExistence type="predicted"/>
<organism evidence="2 3">
    <name type="scientific">Pseudarthrobacter oxydans</name>
    <name type="common">Arthrobacter oxydans</name>
    <dbReference type="NCBI Taxonomy" id="1671"/>
    <lineage>
        <taxon>Bacteria</taxon>
        <taxon>Bacillati</taxon>
        <taxon>Actinomycetota</taxon>
        <taxon>Actinomycetes</taxon>
        <taxon>Micrococcales</taxon>
        <taxon>Micrococcaceae</taxon>
        <taxon>Pseudarthrobacter</taxon>
    </lineage>
</organism>
<gene>
    <name evidence="2" type="ORF">J2X12_001883</name>
</gene>
<evidence type="ECO:0000256" key="1">
    <source>
        <dbReference type="SAM" id="Phobius"/>
    </source>
</evidence>
<dbReference type="Proteomes" id="UP001262032">
    <property type="component" value="Unassembled WGS sequence"/>
</dbReference>
<reference evidence="2" key="1">
    <citation type="submission" date="2023-07" db="EMBL/GenBank/DDBJ databases">
        <title>Sorghum-associated microbial communities from plants grown in Nebraska, USA.</title>
        <authorList>
            <person name="Schachtman D."/>
        </authorList>
    </citation>
    <scope>NUCLEOTIDE SEQUENCE</scope>
    <source>
        <strain evidence="2">BE261</strain>
    </source>
</reference>
<evidence type="ECO:0000313" key="3">
    <source>
        <dbReference type="Proteomes" id="UP001262032"/>
    </source>
</evidence>
<keyword evidence="1" id="KW-0472">Membrane</keyword>
<dbReference type="GeneID" id="97422809"/>
<feature type="transmembrane region" description="Helical" evidence="1">
    <location>
        <begin position="81"/>
        <end position="99"/>
    </location>
</feature>
<keyword evidence="1" id="KW-0812">Transmembrane</keyword>